<dbReference type="PRINTS" id="PR00411">
    <property type="entry name" value="PNDRDTASEI"/>
</dbReference>
<feature type="binding site" evidence="14">
    <location>
        <begin position="175"/>
        <end position="182"/>
    </location>
    <ligand>
        <name>NAD(+)</name>
        <dbReference type="ChEBI" id="CHEBI:57540"/>
    </ligand>
</feature>
<feature type="domain" description="Pyridine nucleotide-disulphide oxidoreductase dimerisation" evidence="17">
    <location>
        <begin position="344"/>
        <end position="457"/>
    </location>
</feature>
<evidence type="ECO:0000256" key="1">
    <source>
        <dbReference type="ARBA" id="ARBA00004496"/>
    </source>
</evidence>
<dbReference type="Pfam" id="PF07992">
    <property type="entry name" value="Pyr_redox_2"/>
    <property type="match status" value="1"/>
</dbReference>
<sequence>MNRHYDVLIIGAGPGGYTAGIRAGQLGLKTAVVEKAELGGVCLNWGCIPTKALLHGAETAHTIASSSSLGFSTGEVSLDIGKLVGFSRSVAGRLSQGVAGLLKKNHVDHLVGTATLTAKGKVTVDGETIDADHIIVATGARPRALPGIVPDGDRIWTSTQALIPDEVPGHLLIVGSGAIGSEFASMYRDFGAEVTLVELAEHNLPVEDPDISGVVRKAFTKRGIAVHTGSHLEDVVSDGTGVSATLVEGDGTRTELRADRLLLAAGVVPNVEDLGLEALGVARTERGGFIAVDEWGKTNVAGIYAIGDVSGPPCLAHKAAHEAVATVEHLAGVAGAEAVDRNWIPGATYTRPEVASLGYTEAAARELAKKSGHSISVGRMSFAANGRAIGMEAAEGMVKAVFDDTTGELLGAHLVGPGVTELLPSFGVLRELEGTAEDIGHVVFAHPTLSEAIQEAALDALGKPLNQ</sequence>
<dbReference type="GO" id="GO:0005737">
    <property type="term" value="C:cytoplasm"/>
    <property type="evidence" value="ECO:0007669"/>
    <property type="project" value="UniProtKB-SubCell"/>
</dbReference>
<dbReference type="GO" id="GO:0006103">
    <property type="term" value="P:2-oxoglutarate metabolic process"/>
    <property type="evidence" value="ECO:0007669"/>
    <property type="project" value="TreeGrafter"/>
</dbReference>
<dbReference type="PIRSF" id="PIRSF000350">
    <property type="entry name" value="Mercury_reductase_MerA"/>
    <property type="match status" value="1"/>
</dbReference>
<dbReference type="GeneID" id="82881188"/>
<evidence type="ECO:0000256" key="7">
    <source>
        <dbReference type="ARBA" id="ARBA00022827"/>
    </source>
</evidence>
<dbReference type="KEGG" id="cfc:CFLV_10900"/>
<feature type="binding site" evidence="14">
    <location>
        <position position="308"/>
    </location>
    <ligand>
        <name>FAD</name>
        <dbReference type="ChEBI" id="CHEBI:57692"/>
    </ligand>
</feature>
<dbReference type="Proteomes" id="UP000315353">
    <property type="component" value="Unassembled WGS sequence"/>
</dbReference>
<dbReference type="Pfam" id="PF02852">
    <property type="entry name" value="Pyr_redox_dim"/>
    <property type="match status" value="1"/>
</dbReference>
<dbReference type="EC" id="1.8.1.4" evidence="3 16"/>
<dbReference type="SUPFAM" id="SSF51905">
    <property type="entry name" value="FAD/NAD(P)-binding domain"/>
    <property type="match status" value="1"/>
</dbReference>
<protein>
    <recommendedName>
        <fullName evidence="4 16">Dihydrolipoyl dehydrogenase</fullName>
        <ecNumber evidence="3 16">1.8.1.4</ecNumber>
    </recommendedName>
</protein>
<dbReference type="STRING" id="28028.CFLV_10900"/>
<dbReference type="EMBL" id="BJNB01000017">
    <property type="protein sequence ID" value="GEB97825.1"/>
    <property type="molecule type" value="Genomic_DNA"/>
</dbReference>
<dbReference type="GO" id="GO:0004148">
    <property type="term" value="F:dihydrolipoyl dehydrogenase (NADH) activity"/>
    <property type="evidence" value="ECO:0007669"/>
    <property type="project" value="UniProtKB-EC"/>
</dbReference>
<evidence type="ECO:0000256" key="3">
    <source>
        <dbReference type="ARBA" id="ARBA00012608"/>
    </source>
</evidence>
<dbReference type="PANTHER" id="PTHR22912">
    <property type="entry name" value="DISULFIDE OXIDOREDUCTASE"/>
    <property type="match status" value="1"/>
</dbReference>
<dbReference type="InterPro" id="IPR036188">
    <property type="entry name" value="FAD/NAD-bd_sf"/>
</dbReference>
<feature type="binding site" evidence="14">
    <location>
        <position position="198"/>
    </location>
    <ligand>
        <name>NAD(+)</name>
        <dbReference type="ChEBI" id="CHEBI:57540"/>
    </ligand>
</feature>
<dbReference type="EMBL" id="CP009246">
    <property type="protein sequence ID" value="APT87611.1"/>
    <property type="molecule type" value="Genomic_DNA"/>
</dbReference>
<evidence type="ECO:0000256" key="11">
    <source>
        <dbReference type="ARBA" id="ARBA00023284"/>
    </source>
</evidence>
<evidence type="ECO:0000256" key="5">
    <source>
        <dbReference type="ARBA" id="ARBA00022490"/>
    </source>
</evidence>
<evidence type="ECO:0000256" key="4">
    <source>
        <dbReference type="ARBA" id="ARBA00016961"/>
    </source>
</evidence>
<evidence type="ECO:0000256" key="15">
    <source>
        <dbReference type="PIRSR" id="PIRSR000350-4"/>
    </source>
</evidence>
<dbReference type="Proteomes" id="UP000185479">
    <property type="component" value="Chromosome"/>
</dbReference>
<dbReference type="PROSITE" id="PS00076">
    <property type="entry name" value="PYRIDINE_REDOX_1"/>
    <property type="match status" value="1"/>
</dbReference>
<accession>A0A1L7CP67</accession>
<dbReference type="InterPro" id="IPR001100">
    <property type="entry name" value="Pyr_nuc-diS_OxRdtase"/>
</dbReference>
<comment type="subcellular location">
    <subcellularLocation>
        <location evidence="1">Cytoplasm</location>
    </subcellularLocation>
</comment>
<comment type="similarity">
    <text evidence="2 16">Belongs to the class-I pyridine nucleotide-disulfide oxidoreductase family.</text>
</comment>
<keyword evidence="6 16" id="KW-0285">Flavoprotein</keyword>
<feature type="domain" description="FAD/NAD(P)-binding" evidence="18">
    <location>
        <begin position="5"/>
        <end position="323"/>
    </location>
</feature>
<evidence type="ECO:0000256" key="9">
    <source>
        <dbReference type="ARBA" id="ARBA00023027"/>
    </source>
</evidence>
<evidence type="ECO:0000256" key="16">
    <source>
        <dbReference type="RuleBase" id="RU003692"/>
    </source>
</evidence>
<dbReference type="RefSeq" id="WP_075730541.1">
    <property type="nucleotide sequence ID" value="NZ_BJNB01000017.1"/>
</dbReference>
<feature type="disulfide bond" description="Redox-active" evidence="15">
    <location>
        <begin position="42"/>
        <end position="47"/>
    </location>
</feature>
<keyword evidence="5" id="KW-0963">Cytoplasm</keyword>
<dbReference type="Gene3D" id="3.30.390.30">
    <property type="match status" value="1"/>
</dbReference>
<evidence type="ECO:0000259" key="18">
    <source>
        <dbReference type="Pfam" id="PF07992"/>
    </source>
</evidence>
<feature type="active site" description="Proton acceptor" evidence="13">
    <location>
        <position position="446"/>
    </location>
</feature>
<dbReference type="PRINTS" id="PR00368">
    <property type="entry name" value="FADPNR"/>
</dbReference>
<dbReference type="SUPFAM" id="SSF55424">
    <property type="entry name" value="FAD/NAD-linked reductases, dimerisation (C-terminal) domain"/>
    <property type="match status" value="1"/>
</dbReference>
<evidence type="ECO:0000313" key="22">
    <source>
        <dbReference type="Proteomes" id="UP000315353"/>
    </source>
</evidence>
<keyword evidence="11 16" id="KW-0676">Redox-active center</keyword>
<name>A0A1L7CP67_CORFL</name>
<dbReference type="InterPro" id="IPR050151">
    <property type="entry name" value="Class-I_Pyr_Nuc-Dis_Oxidored"/>
</dbReference>
<evidence type="ECO:0000256" key="8">
    <source>
        <dbReference type="ARBA" id="ARBA00023002"/>
    </source>
</evidence>
<organism evidence="19 21">
    <name type="scientific">Corynebacterium flavescens</name>
    <dbReference type="NCBI Taxonomy" id="28028"/>
    <lineage>
        <taxon>Bacteria</taxon>
        <taxon>Bacillati</taxon>
        <taxon>Actinomycetota</taxon>
        <taxon>Actinomycetes</taxon>
        <taxon>Mycobacteriales</taxon>
        <taxon>Corynebacteriaceae</taxon>
        <taxon>Corynebacterium</taxon>
    </lineage>
</organism>
<dbReference type="OrthoDB" id="9800167at2"/>
<feature type="binding site" evidence="14">
    <location>
        <position position="266"/>
    </location>
    <ligand>
        <name>NAD(+)</name>
        <dbReference type="ChEBI" id="CHEBI:57540"/>
    </ligand>
</feature>
<dbReference type="NCBIfam" id="TIGR01350">
    <property type="entry name" value="lipoamide_DH"/>
    <property type="match status" value="1"/>
</dbReference>
<keyword evidence="10" id="KW-1015">Disulfide bond</keyword>
<evidence type="ECO:0000259" key="17">
    <source>
        <dbReference type="Pfam" id="PF02852"/>
    </source>
</evidence>
<evidence type="ECO:0000256" key="14">
    <source>
        <dbReference type="PIRSR" id="PIRSR000350-3"/>
    </source>
</evidence>
<dbReference type="Gene3D" id="3.50.50.60">
    <property type="entry name" value="FAD/NAD(P)-binding domain"/>
    <property type="match status" value="2"/>
</dbReference>
<gene>
    <name evidence="20" type="primary">lpdA</name>
    <name evidence="20" type="ORF">CFL01nite_13200</name>
    <name evidence="19" type="ORF">CFLV_10900</name>
</gene>
<dbReference type="InterPro" id="IPR004099">
    <property type="entry name" value="Pyr_nucl-diS_OxRdtase_dimer"/>
</dbReference>
<dbReference type="InterPro" id="IPR006258">
    <property type="entry name" value="Lipoamide_DH"/>
</dbReference>
<evidence type="ECO:0000256" key="10">
    <source>
        <dbReference type="ARBA" id="ARBA00023157"/>
    </source>
</evidence>
<evidence type="ECO:0000256" key="12">
    <source>
        <dbReference type="ARBA" id="ARBA00049187"/>
    </source>
</evidence>
<evidence type="ECO:0000313" key="19">
    <source>
        <dbReference type="EMBL" id="APT87611.1"/>
    </source>
</evidence>
<evidence type="ECO:0000256" key="2">
    <source>
        <dbReference type="ARBA" id="ARBA00007532"/>
    </source>
</evidence>
<dbReference type="FunFam" id="3.30.390.30:FF:000001">
    <property type="entry name" value="Dihydrolipoyl dehydrogenase"/>
    <property type="match status" value="1"/>
</dbReference>
<keyword evidence="14" id="KW-0547">Nucleotide-binding</keyword>
<dbReference type="InterPro" id="IPR016156">
    <property type="entry name" value="FAD/NAD-linked_Rdtase_dimer_sf"/>
</dbReference>
<feature type="binding site" evidence="14">
    <location>
        <position position="51"/>
    </location>
    <ligand>
        <name>FAD</name>
        <dbReference type="ChEBI" id="CHEBI:57692"/>
    </ligand>
</feature>
<comment type="cofactor">
    <cofactor evidence="14 16">
        <name>FAD</name>
        <dbReference type="ChEBI" id="CHEBI:57692"/>
    </cofactor>
    <text evidence="14 16">Binds 1 FAD per subunit.</text>
</comment>
<dbReference type="InterPro" id="IPR023753">
    <property type="entry name" value="FAD/NAD-binding_dom"/>
</dbReference>
<evidence type="ECO:0000313" key="20">
    <source>
        <dbReference type="EMBL" id="GEB97825.1"/>
    </source>
</evidence>
<keyword evidence="8 16" id="KW-0560">Oxidoreductase</keyword>
<evidence type="ECO:0000256" key="6">
    <source>
        <dbReference type="ARBA" id="ARBA00022630"/>
    </source>
</evidence>
<dbReference type="GO" id="GO:0050660">
    <property type="term" value="F:flavin adenine dinucleotide binding"/>
    <property type="evidence" value="ECO:0007669"/>
    <property type="project" value="InterPro"/>
</dbReference>
<comment type="miscellaneous">
    <text evidence="16">The active site is a redox-active disulfide bond.</text>
</comment>
<dbReference type="InterPro" id="IPR012999">
    <property type="entry name" value="Pyr_OxRdtase_I_AS"/>
</dbReference>
<evidence type="ECO:0000256" key="13">
    <source>
        <dbReference type="PIRSR" id="PIRSR000350-2"/>
    </source>
</evidence>
<keyword evidence="9 14" id="KW-0520">NAD</keyword>
<evidence type="ECO:0000313" key="21">
    <source>
        <dbReference type="Proteomes" id="UP000185479"/>
    </source>
</evidence>
<keyword evidence="21" id="KW-1185">Reference proteome</keyword>
<proteinExistence type="inferred from homology"/>
<dbReference type="PANTHER" id="PTHR22912:SF217">
    <property type="entry name" value="DIHYDROLIPOYL DEHYDROGENASE"/>
    <property type="match status" value="1"/>
</dbReference>
<dbReference type="AlphaFoldDB" id="A0A1L7CP67"/>
<reference evidence="20 22" key="2">
    <citation type="submission" date="2019-06" db="EMBL/GenBank/DDBJ databases">
        <title>Whole genome shotgun sequence of Corynebacterium flavescens NBRC 14136.</title>
        <authorList>
            <person name="Hosoyama A."/>
            <person name="Uohara A."/>
            <person name="Ohji S."/>
            <person name="Ichikawa N."/>
        </authorList>
    </citation>
    <scope>NUCLEOTIDE SEQUENCE [LARGE SCALE GENOMIC DNA]</scope>
    <source>
        <strain evidence="20 22">NBRC 14136</strain>
    </source>
</reference>
<comment type="catalytic activity">
    <reaction evidence="12 16">
        <text>N(6)-[(R)-dihydrolipoyl]-L-lysyl-[protein] + NAD(+) = N(6)-[(R)-lipoyl]-L-lysyl-[protein] + NADH + H(+)</text>
        <dbReference type="Rhea" id="RHEA:15045"/>
        <dbReference type="Rhea" id="RHEA-COMP:10474"/>
        <dbReference type="Rhea" id="RHEA-COMP:10475"/>
        <dbReference type="ChEBI" id="CHEBI:15378"/>
        <dbReference type="ChEBI" id="CHEBI:57540"/>
        <dbReference type="ChEBI" id="CHEBI:57945"/>
        <dbReference type="ChEBI" id="CHEBI:83099"/>
        <dbReference type="ChEBI" id="CHEBI:83100"/>
        <dbReference type="EC" id="1.8.1.4"/>
    </reaction>
</comment>
<keyword evidence="7 14" id="KW-0274">FAD</keyword>
<reference evidence="19 21" key="1">
    <citation type="submission" date="2014-08" db="EMBL/GenBank/DDBJ databases">
        <title>Complete genome sequence of Corynebacterium flavescens OJ8(T)(=DSM 20296(T)), isolated from cheese.</title>
        <authorList>
            <person name="Ruckert C."/>
            <person name="Albersmeier A."/>
            <person name="Winkler A."/>
            <person name="Kalinowski J."/>
        </authorList>
    </citation>
    <scope>NUCLEOTIDE SEQUENCE [LARGE SCALE GENOMIC DNA]</scope>
    <source>
        <strain evidence="19 21">OJ8</strain>
    </source>
</reference>